<keyword evidence="3" id="KW-0996">Nickel insertion</keyword>
<keyword evidence="2 3" id="KW-0143">Chaperone</keyword>
<dbReference type="EMBL" id="JAPNNL010000041">
    <property type="protein sequence ID" value="MDA0634378.1"/>
    <property type="molecule type" value="Genomic_DNA"/>
</dbReference>
<keyword evidence="3" id="KW-0963">Cytoplasm</keyword>
<reference evidence="4" key="1">
    <citation type="submission" date="2022-11" db="EMBL/GenBank/DDBJ databases">
        <title>Nonomuraea corallina sp. nov., a new species of the genus Nonomuraea isolated from sea side sediment in Thai sea.</title>
        <authorList>
            <person name="Ngamcharungchit C."/>
            <person name="Matsumoto A."/>
            <person name="Suriyachadkun C."/>
            <person name="Panbangred W."/>
            <person name="Inahashi Y."/>
            <person name="Intra B."/>
        </authorList>
    </citation>
    <scope>NUCLEOTIDE SEQUENCE</scope>
    <source>
        <strain evidence="4">MCN248</strain>
    </source>
</reference>
<protein>
    <recommendedName>
        <fullName evidence="3">Urease accessory protein UreD</fullName>
    </recommendedName>
</protein>
<dbReference type="PANTHER" id="PTHR33643:SF1">
    <property type="entry name" value="UREASE ACCESSORY PROTEIN D"/>
    <property type="match status" value="1"/>
</dbReference>
<dbReference type="PANTHER" id="PTHR33643">
    <property type="entry name" value="UREASE ACCESSORY PROTEIN D"/>
    <property type="match status" value="1"/>
</dbReference>
<keyword evidence="5" id="KW-1185">Reference proteome</keyword>
<accession>A0ABT4SAZ9</accession>
<organism evidence="4 5">
    <name type="scientific">Nonomuraea corallina</name>
    <dbReference type="NCBI Taxonomy" id="2989783"/>
    <lineage>
        <taxon>Bacteria</taxon>
        <taxon>Bacillati</taxon>
        <taxon>Actinomycetota</taxon>
        <taxon>Actinomycetes</taxon>
        <taxon>Streptosporangiales</taxon>
        <taxon>Streptosporangiaceae</taxon>
        <taxon>Nonomuraea</taxon>
    </lineage>
</organism>
<comment type="caution">
    <text evidence="4">The sequence shown here is derived from an EMBL/GenBank/DDBJ whole genome shotgun (WGS) entry which is preliminary data.</text>
</comment>
<gene>
    <name evidence="3" type="primary">ureD</name>
    <name evidence="4" type="ORF">OUY22_13220</name>
</gene>
<evidence type="ECO:0000256" key="2">
    <source>
        <dbReference type="ARBA" id="ARBA00023186"/>
    </source>
</evidence>
<name>A0ABT4SAZ9_9ACTN</name>
<evidence type="ECO:0000256" key="3">
    <source>
        <dbReference type="HAMAP-Rule" id="MF_01384"/>
    </source>
</evidence>
<dbReference type="Proteomes" id="UP001144036">
    <property type="component" value="Unassembled WGS sequence"/>
</dbReference>
<comment type="function">
    <text evidence="3">Required for maturation of urease via the functional incorporation of the urease nickel metallocenter.</text>
</comment>
<evidence type="ECO:0000313" key="5">
    <source>
        <dbReference type="Proteomes" id="UP001144036"/>
    </source>
</evidence>
<dbReference type="InterPro" id="IPR002669">
    <property type="entry name" value="UreD"/>
</dbReference>
<dbReference type="HAMAP" id="MF_01384">
    <property type="entry name" value="UreD"/>
    <property type="match status" value="1"/>
</dbReference>
<comment type="subunit">
    <text evidence="3">UreD, UreF and UreG form a complex that acts as a GTP-hydrolysis-dependent molecular chaperone, activating the urease apoprotein by helping to assemble the nickel containing metallocenter of UreC. The UreE protein probably delivers the nickel.</text>
</comment>
<comment type="similarity">
    <text evidence="1 3">Belongs to the UreD family.</text>
</comment>
<evidence type="ECO:0000313" key="4">
    <source>
        <dbReference type="EMBL" id="MDA0634378.1"/>
    </source>
</evidence>
<proteinExistence type="inferred from homology"/>
<comment type="subcellular location">
    <subcellularLocation>
        <location evidence="3">Cytoplasm</location>
    </subcellularLocation>
</comment>
<dbReference type="RefSeq" id="WP_270155188.1">
    <property type="nucleotide sequence ID" value="NZ_JAPNNL010000041.1"/>
</dbReference>
<sequence length="314" mass="33857">MLADRVDRLAAGHYTITSIPHAVARYAEGPYTGLPVGSPGKVGLLDLAFERRGGRTEMTAHYQKTPLQIMRPLYYDPARPDMPYVIVMAAGAGALQGDRYRIDLNCGADAAVHVMTQAATKIFRMEQDYASQLVTITAGPGGYVEYLPDAVIPFAESRFYQRTEVTLDPTATVILAETMLAGRLARGERHDYTAYCSDLEVRRPGGELLFADPIRLVPALTPVTGPAVFGDHGVLSTLYVITSAVDAAELADTMHRVVAAGGLTGGASTLPNRAGAWVRLLGPESPQVITTLNRLWDAVRRAIIGSPAPDRRKP</sequence>
<evidence type="ECO:0000256" key="1">
    <source>
        <dbReference type="ARBA" id="ARBA00007177"/>
    </source>
</evidence>
<dbReference type="Pfam" id="PF01774">
    <property type="entry name" value="UreD"/>
    <property type="match status" value="1"/>
</dbReference>